<proteinExistence type="predicted"/>
<feature type="region of interest" description="Disordered" evidence="1">
    <location>
        <begin position="639"/>
        <end position="666"/>
    </location>
</feature>
<protein>
    <submittedName>
        <fullName evidence="2">Uncharacterized protein</fullName>
    </submittedName>
</protein>
<reference evidence="3" key="1">
    <citation type="journal article" date="2013" name="Nature">
        <title>Pan genome of the phytoplankton Emiliania underpins its global distribution.</title>
        <authorList>
            <person name="Read B.A."/>
            <person name="Kegel J."/>
            <person name="Klute M.J."/>
            <person name="Kuo A."/>
            <person name="Lefebvre S.C."/>
            <person name="Maumus F."/>
            <person name="Mayer C."/>
            <person name="Miller J."/>
            <person name="Monier A."/>
            <person name="Salamov A."/>
            <person name="Young J."/>
            <person name="Aguilar M."/>
            <person name="Claverie J.M."/>
            <person name="Frickenhaus S."/>
            <person name="Gonzalez K."/>
            <person name="Herman E.K."/>
            <person name="Lin Y.C."/>
            <person name="Napier J."/>
            <person name="Ogata H."/>
            <person name="Sarno A.F."/>
            <person name="Shmutz J."/>
            <person name="Schroeder D."/>
            <person name="de Vargas C."/>
            <person name="Verret F."/>
            <person name="von Dassow P."/>
            <person name="Valentin K."/>
            <person name="Van de Peer Y."/>
            <person name="Wheeler G."/>
            <person name="Dacks J.B."/>
            <person name="Delwiche C.F."/>
            <person name="Dyhrman S.T."/>
            <person name="Glockner G."/>
            <person name="John U."/>
            <person name="Richards T."/>
            <person name="Worden A.Z."/>
            <person name="Zhang X."/>
            <person name="Grigoriev I.V."/>
            <person name="Allen A.E."/>
            <person name="Bidle K."/>
            <person name="Borodovsky M."/>
            <person name="Bowler C."/>
            <person name="Brownlee C."/>
            <person name="Cock J.M."/>
            <person name="Elias M."/>
            <person name="Gladyshev V.N."/>
            <person name="Groth M."/>
            <person name="Guda C."/>
            <person name="Hadaegh A."/>
            <person name="Iglesias-Rodriguez M.D."/>
            <person name="Jenkins J."/>
            <person name="Jones B.M."/>
            <person name="Lawson T."/>
            <person name="Leese F."/>
            <person name="Lindquist E."/>
            <person name="Lobanov A."/>
            <person name="Lomsadze A."/>
            <person name="Malik S.B."/>
            <person name="Marsh M.E."/>
            <person name="Mackinder L."/>
            <person name="Mock T."/>
            <person name="Mueller-Roeber B."/>
            <person name="Pagarete A."/>
            <person name="Parker M."/>
            <person name="Probert I."/>
            <person name="Quesneville H."/>
            <person name="Raines C."/>
            <person name="Rensing S.A."/>
            <person name="Riano-Pachon D.M."/>
            <person name="Richier S."/>
            <person name="Rokitta S."/>
            <person name="Shiraiwa Y."/>
            <person name="Soanes D.M."/>
            <person name="van der Giezen M."/>
            <person name="Wahlund T.M."/>
            <person name="Williams B."/>
            <person name="Wilson W."/>
            <person name="Wolfe G."/>
            <person name="Wurch L.L."/>
        </authorList>
    </citation>
    <scope>NUCLEOTIDE SEQUENCE</scope>
</reference>
<feature type="region of interest" description="Disordered" evidence="1">
    <location>
        <begin position="500"/>
        <end position="532"/>
    </location>
</feature>
<keyword evidence="3" id="KW-1185">Reference proteome</keyword>
<feature type="compositionally biased region" description="Basic and acidic residues" evidence="1">
    <location>
        <begin position="642"/>
        <end position="658"/>
    </location>
</feature>
<organism evidence="2 3">
    <name type="scientific">Emiliania huxleyi (strain CCMP1516)</name>
    <dbReference type="NCBI Taxonomy" id="280463"/>
    <lineage>
        <taxon>Eukaryota</taxon>
        <taxon>Haptista</taxon>
        <taxon>Haptophyta</taxon>
        <taxon>Prymnesiophyceae</taxon>
        <taxon>Isochrysidales</taxon>
        <taxon>Noelaerhabdaceae</taxon>
        <taxon>Emiliania</taxon>
    </lineage>
</organism>
<accession>A0A0D3JM86</accession>
<dbReference type="Proteomes" id="UP000013827">
    <property type="component" value="Unassembled WGS sequence"/>
</dbReference>
<feature type="compositionally biased region" description="Gly residues" evidence="1">
    <location>
        <begin position="519"/>
        <end position="531"/>
    </location>
</feature>
<sequence>MRYSAALRPSPAALATIDAVMSRENALVPRLINWAEESTSNARLVLKWPGATSSVRAFTVEPATSVRQPRTIFFTRRDEDEPCYVDSFDPMYAALMWPLVCPDGAPPRLKGLVDSAGTVLRPAGALLDKEAKNIRQETLALMLQPERTSRGANLVMPTPAGIHAGISELRHPTSEAAPVTGKLTVQRVVRTCRAPGRMQEPAGPLSVGESAPAATAPTEAVGAVRPEPASELASDPPSSDPAPEPEGASADAPTDGEAQAVELSEAQAMEVIAAVEAVRAGGATAETELHGWHIGFSAAARGAPRGDLVVVDPRDGSKLHSVVSLKRRLSLLPPAEAPPSPEPEPEPEEEEELGLGGRPRRRAAQNVSYAEAALTAPKPSDIVVARLAAAEREEQAGSAGGGGECRGVVWVAEAIAGEYNDFHAKAPPPKRAKTGGGGKRGAAEEELVPVVATRAALSSLLRQGRVRRWLVSPASGCLAPPSTIEGALGRLLLQTLQADEPAGGAEGSDAPPWRLALRPGGGGEASEGGGSAAPKVRSLGGVAMEPLVSVDALKGMLPVAPFDASAFAAPPGWREGGGADGGPWLGQLSGGEWQIRSRAATRAISHVVGQLRGLGLVSVVPPHASGRSTELVVINNHYATGEPREEEREKRSRQRKEPEEEEEDLADIEKERLRNIARNQELLRQLGLA</sequence>
<name>A0A0D3JM86_EMIH1</name>
<feature type="compositionally biased region" description="Low complexity" evidence="1">
    <location>
        <begin position="208"/>
        <end position="237"/>
    </location>
</feature>
<dbReference type="KEGG" id="ehx:EMIHUDRAFT_450551"/>
<evidence type="ECO:0000313" key="2">
    <source>
        <dbReference type="EnsemblProtists" id="EOD24621"/>
    </source>
</evidence>
<feature type="region of interest" description="Disordered" evidence="1">
    <location>
        <begin position="330"/>
        <end position="366"/>
    </location>
</feature>
<reference evidence="2" key="2">
    <citation type="submission" date="2024-10" db="UniProtKB">
        <authorList>
            <consortium name="EnsemblProtists"/>
        </authorList>
    </citation>
    <scope>IDENTIFICATION</scope>
</reference>
<feature type="compositionally biased region" description="Acidic residues" evidence="1">
    <location>
        <begin position="343"/>
        <end position="353"/>
    </location>
</feature>
<evidence type="ECO:0000256" key="1">
    <source>
        <dbReference type="SAM" id="MobiDB-lite"/>
    </source>
</evidence>
<dbReference type="HOGENOM" id="CLU_399805_0_0_1"/>
<dbReference type="AlphaFoldDB" id="A0A0D3JM86"/>
<dbReference type="RefSeq" id="XP_005777050.1">
    <property type="nucleotide sequence ID" value="XM_005776993.1"/>
</dbReference>
<feature type="region of interest" description="Disordered" evidence="1">
    <location>
        <begin position="195"/>
        <end position="258"/>
    </location>
</feature>
<evidence type="ECO:0000313" key="3">
    <source>
        <dbReference type="Proteomes" id="UP000013827"/>
    </source>
</evidence>
<dbReference type="GeneID" id="17270168"/>
<dbReference type="EnsemblProtists" id="EOD24621">
    <property type="protein sequence ID" value="EOD24621"/>
    <property type="gene ID" value="EMIHUDRAFT_450551"/>
</dbReference>
<dbReference type="PaxDb" id="2903-EOD24621"/>